<dbReference type="OrthoDB" id="433681at2"/>
<dbReference type="AlphaFoldDB" id="A0A1E7Z9F2"/>
<name>A0A1E7Z9F2_9ALTE</name>
<evidence type="ECO:0000313" key="2">
    <source>
        <dbReference type="EMBL" id="OFC70107.1"/>
    </source>
</evidence>
<evidence type="ECO:0000256" key="1">
    <source>
        <dbReference type="SAM" id="Coils"/>
    </source>
</evidence>
<dbReference type="STRING" id="1656094.BFC18_13015"/>
<organism evidence="2 3">
    <name type="scientific">Alteromonas confluentis</name>
    <dbReference type="NCBI Taxonomy" id="1656094"/>
    <lineage>
        <taxon>Bacteria</taxon>
        <taxon>Pseudomonadati</taxon>
        <taxon>Pseudomonadota</taxon>
        <taxon>Gammaproteobacteria</taxon>
        <taxon>Alteromonadales</taxon>
        <taxon>Alteromonadaceae</taxon>
        <taxon>Alteromonas/Salinimonas group</taxon>
        <taxon>Alteromonas</taxon>
    </lineage>
</organism>
<protein>
    <submittedName>
        <fullName evidence="2">Uncharacterized protein</fullName>
    </submittedName>
</protein>
<evidence type="ECO:0000313" key="3">
    <source>
        <dbReference type="Proteomes" id="UP000175691"/>
    </source>
</evidence>
<reference evidence="2 3" key="1">
    <citation type="submission" date="2016-08" db="EMBL/GenBank/DDBJ databases">
        <authorList>
            <person name="Seilhamer J.J."/>
        </authorList>
    </citation>
    <scope>NUCLEOTIDE SEQUENCE [LARGE SCALE GENOMIC DNA]</scope>
    <source>
        <strain evidence="2 3">KCTC 42603</strain>
    </source>
</reference>
<accession>A0A1E7Z9F2</accession>
<sequence length="336" mass="39609">MRTVYLSAENNSKLENMVGEKLLFCLNGENSITLSDLERLNPELILYDDMLCLVKRKLIGQNSIDRVLSEVKDYYCELIELFEKANFQCNVKNYIDRESSVVQILHDKHIFSNLAETLLESSIELISVKERLVKVFSKKENINSVYEMKNSEVDNELISREFAFPNFSEKLKNYEAENRILTENFFKIQESYVSEKIKTAELEVTLKDYVNKVEELEVHSEKMRADLYAINLMNEWISIVLTRINNRLYESNKKYKSEISLKIDELKKSGVFNEEWYRENYPDLNQSVSDLAKHYLLNGIYENRSPSKSFNTLDFICLNPELTRSEIEPIFHYIKK</sequence>
<dbReference type="EMBL" id="MDHN01000029">
    <property type="protein sequence ID" value="OFC70107.1"/>
    <property type="molecule type" value="Genomic_DNA"/>
</dbReference>
<keyword evidence="1" id="KW-0175">Coiled coil</keyword>
<gene>
    <name evidence="2" type="ORF">BFC18_13015</name>
</gene>
<comment type="caution">
    <text evidence="2">The sequence shown here is derived from an EMBL/GenBank/DDBJ whole genome shotgun (WGS) entry which is preliminary data.</text>
</comment>
<dbReference type="Proteomes" id="UP000175691">
    <property type="component" value="Unassembled WGS sequence"/>
</dbReference>
<dbReference type="RefSeq" id="WP_070125749.1">
    <property type="nucleotide sequence ID" value="NZ_MDHN01000029.1"/>
</dbReference>
<proteinExistence type="predicted"/>
<feature type="coiled-coil region" evidence="1">
    <location>
        <begin position="199"/>
        <end position="226"/>
    </location>
</feature>
<keyword evidence="3" id="KW-1185">Reference proteome</keyword>